<sequence>MFTERDGPPTASELDARTVECRLRRRAEAVKRDELEEALSRIDSQRDLTAADRDRLERLADDIIDDLLESTEAAFERPANSEDEAARAVAERFDLDAPSR</sequence>
<evidence type="ECO:0000313" key="3">
    <source>
        <dbReference type="EMBL" id="MDF9745186.1"/>
    </source>
</evidence>
<organism evidence="3 4">
    <name type="scientific">Natrinema salsiterrestre</name>
    <dbReference type="NCBI Taxonomy" id="2950540"/>
    <lineage>
        <taxon>Archaea</taxon>
        <taxon>Methanobacteriati</taxon>
        <taxon>Methanobacteriota</taxon>
        <taxon>Stenosarchaea group</taxon>
        <taxon>Halobacteria</taxon>
        <taxon>Halobacteriales</taxon>
        <taxon>Natrialbaceae</taxon>
        <taxon>Natrinema</taxon>
    </lineage>
</organism>
<evidence type="ECO:0000259" key="2">
    <source>
        <dbReference type="Pfam" id="PF00745"/>
    </source>
</evidence>
<accession>A0A9Q4Q179</accession>
<gene>
    <name evidence="3" type="ORF">NDI89_06255</name>
</gene>
<evidence type="ECO:0000256" key="1">
    <source>
        <dbReference type="SAM" id="MobiDB-lite"/>
    </source>
</evidence>
<dbReference type="GO" id="GO:0008883">
    <property type="term" value="F:glutamyl-tRNA reductase activity"/>
    <property type="evidence" value="ECO:0007669"/>
    <property type="project" value="InterPro"/>
</dbReference>
<comment type="caution">
    <text evidence="3">The sequence shown here is derived from an EMBL/GenBank/DDBJ whole genome shotgun (WGS) entry which is preliminary data.</text>
</comment>
<dbReference type="Proteomes" id="UP001154061">
    <property type="component" value="Unassembled WGS sequence"/>
</dbReference>
<dbReference type="GO" id="GO:0050661">
    <property type="term" value="F:NADP binding"/>
    <property type="evidence" value="ECO:0007669"/>
    <property type="project" value="InterPro"/>
</dbReference>
<proteinExistence type="predicted"/>
<dbReference type="GO" id="GO:0033014">
    <property type="term" value="P:tetrapyrrole biosynthetic process"/>
    <property type="evidence" value="ECO:0007669"/>
    <property type="project" value="InterPro"/>
</dbReference>
<dbReference type="EMBL" id="JAMQOT010000002">
    <property type="protein sequence ID" value="MDF9745186.1"/>
    <property type="molecule type" value="Genomic_DNA"/>
</dbReference>
<name>A0A9Q4Q179_9EURY</name>
<reference evidence="3" key="1">
    <citation type="submission" date="2022-06" db="EMBL/GenBank/DDBJ databases">
        <title>Natrinema sp. a new haloarchaeum isolate from saline soil.</title>
        <authorList>
            <person name="Strakova D."/>
            <person name="Galisteo C."/>
            <person name="Sanchez-Porro C."/>
            <person name="Ventosa A."/>
        </authorList>
    </citation>
    <scope>NUCLEOTIDE SEQUENCE</scope>
    <source>
        <strain evidence="3">S1CR25-10</strain>
    </source>
</reference>
<feature type="compositionally biased region" description="Basic and acidic residues" evidence="1">
    <location>
        <begin position="84"/>
        <end position="100"/>
    </location>
</feature>
<keyword evidence="4" id="KW-1185">Reference proteome</keyword>
<dbReference type="SUPFAM" id="SSF69075">
    <property type="entry name" value="Glutamyl tRNA-reductase dimerization domain"/>
    <property type="match status" value="1"/>
</dbReference>
<dbReference type="InterPro" id="IPR036453">
    <property type="entry name" value="GluRdtase_dimer_dom_sf"/>
</dbReference>
<protein>
    <recommendedName>
        <fullName evidence="2">Tetrapyrrole biosynthesis glutamyl-tRNA reductase dimerisation domain-containing protein</fullName>
    </recommendedName>
</protein>
<dbReference type="Pfam" id="PF00745">
    <property type="entry name" value="GlutR_dimer"/>
    <property type="match status" value="1"/>
</dbReference>
<feature type="domain" description="Tetrapyrrole biosynthesis glutamyl-tRNA reductase dimerisation" evidence="2">
    <location>
        <begin position="18"/>
        <end position="95"/>
    </location>
</feature>
<dbReference type="RefSeq" id="WP_277520660.1">
    <property type="nucleotide sequence ID" value="NZ_JAMQOT010000002.1"/>
</dbReference>
<feature type="region of interest" description="Disordered" evidence="1">
    <location>
        <begin position="74"/>
        <end position="100"/>
    </location>
</feature>
<evidence type="ECO:0000313" key="4">
    <source>
        <dbReference type="Proteomes" id="UP001154061"/>
    </source>
</evidence>
<dbReference type="AlphaFoldDB" id="A0A9Q4Q179"/>
<dbReference type="InterPro" id="IPR015896">
    <property type="entry name" value="4pyrrol_synth_GluRdtase_dimer"/>
</dbReference>